<evidence type="ECO:0000259" key="10">
    <source>
        <dbReference type="Pfam" id="PF06534"/>
    </source>
</evidence>
<accession>A0ABM1BRC8</accession>
<evidence type="ECO:0000256" key="2">
    <source>
        <dbReference type="ARBA" id="ARBA00005321"/>
    </source>
</evidence>
<keyword evidence="7" id="KW-0325">Glycoprotein</keyword>
<dbReference type="InterPro" id="IPR010536">
    <property type="entry name" value="RGM_N"/>
</dbReference>
<sequence length="421" mass="47533">MGPRSIGDCPLLTVRLTFFSLLILFLIIASNFENIAASSCRVELCSIQFRRAIQAQTDLPLEDLSYSRYHYCTVLRSYADCIRATARSCRGDLSYHSIYTLVMQWLDKKNCTIITAKEMPEHPQKQPLKPKLLVPSKCKFRSSHSGPVKFSHCGLFGDPHLRTFYDEFQTCRTLGAWPLIDNPYIAVQVTNKQVSPESKATGTTKVTVLIRDHRPCTKEKTYEAETNSLPKVFVDGTNGTINDATVFIEDKEPGTHVEIHARHMSTHIIIRQIGKYLTFAIKIPEEIARLGEGSEALQMCLKGCPQRELINYGQLVHVAMPVQEAVNICTKWNATDFYFDACVFDLITTGDKSFSKAAGDARRDVYYLNPSFARGKNRTYFLRETIGYSDNGTPENSAPGRPLIQFVIVICLWLSFCKVIV</sequence>
<dbReference type="Proteomes" id="UP000694941">
    <property type="component" value="Unplaced"/>
</dbReference>
<name>A0ABM1BRC8_LIMPO</name>
<evidence type="ECO:0000313" key="12">
    <source>
        <dbReference type="Proteomes" id="UP000694941"/>
    </source>
</evidence>
<reference evidence="13" key="1">
    <citation type="submission" date="2025-08" db="UniProtKB">
        <authorList>
            <consortium name="RefSeq"/>
        </authorList>
    </citation>
    <scope>IDENTIFICATION</scope>
    <source>
        <tissue evidence="13">Muscle</tissue>
    </source>
</reference>
<dbReference type="PANTHER" id="PTHR31428:SF6">
    <property type="entry name" value="REPULSIVE GUIDANCE MOLECULE B HOMOLOG DRAG-1"/>
    <property type="match status" value="1"/>
</dbReference>
<proteinExistence type="inferred from homology"/>
<keyword evidence="9" id="KW-0812">Transmembrane</keyword>
<comment type="subcellular location">
    <subcellularLocation>
        <location evidence="1">Cell membrane</location>
        <topology evidence="1">Lipid-anchor</topology>
        <topology evidence="1">GPI-anchor</topology>
    </subcellularLocation>
</comment>
<keyword evidence="5" id="KW-0732">Signal</keyword>
<dbReference type="RefSeq" id="XP_013787173.2">
    <property type="nucleotide sequence ID" value="XM_013931719.2"/>
</dbReference>
<evidence type="ECO:0000256" key="4">
    <source>
        <dbReference type="ARBA" id="ARBA00022622"/>
    </source>
</evidence>
<feature type="domain" description="Repulsive guidance molecule C-terminal" evidence="10">
    <location>
        <begin position="149"/>
        <end position="370"/>
    </location>
</feature>
<keyword evidence="8" id="KW-0449">Lipoprotein</keyword>
<keyword evidence="3" id="KW-1003">Cell membrane</keyword>
<dbReference type="PANTHER" id="PTHR31428">
    <property type="entry name" value="RGM DOMAIN FAMILY MEMBER DRAG-1"/>
    <property type="match status" value="1"/>
</dbReference>
<evidence type="ECO:0000256" key="1">
    <source>
        <dbReference type="ARBA" id="ARBA00004609"/>
    </source>
</evidence>
<evidence type="ECO:0000313" key="13">
    <source>
        <dbReference type="RefSeq" id="XP_013787173.2"/>
    </source>
</evidence>
<dbReference type="Gene3D" id="3.40.1000.10">
    <property type="entry name" value="Mog1/PsbP, alpha/beta/alpha sandwich"/>
    <property type="match status" value="1"/>
</dbReference>
<protein>
    <submittedName>
        <fullName evidence="13">RGM domain family member B-like</fullName>
    </submittedName>
</protein>
<evidence type="ECO:0000256" key="5">
    <source>
        <dbReference type="ARBA" id="ARBA00022729"/>
    </source>
</evidence>
<evidence type="ECO:0000256" key="8">
    <source>
        <dbReference type="ARBA" id="ARBA00023288"/>
    </source>
</evidence>
<evidence type="ECO:0000256" key="6">
    <source>
        <dbReference type="ARBA" id="ARBA00023136"/>
    </source>
</evidence>
<keyword evidence="4" id="KW-0336">GPI-anchor</keyword>
<keyword evidence="6 9" id="KW-0472">Membrane</keyword>
<evidence type="ECO:0000259" key="11">
    <source>
        <dbReference type="Pfam" id="PF06535"/>
    </source>
</evidence>
<dbReference type="Pfam" id="PF06535">
    <property type="entry name" value="RGM_N"/>
    <property type="match status" value="1"/>
</dbReference>
<feature type="domain" description="Repulsive guidance molecule N-terminal" evidence="11">
    <location>
        <begin position="40"/>
        <end position="111"/>
    </location>
</feature>
<dbReference type="InterPro" id="IPR009496">
    <property type="entry name" value="RGM_C"/>
</dbReference>
<dbReference type="InterPro" id="IPR040287">
    <property type="entry name" value="RGM"/>
</dbReference>
<dbReference type="GeneID" id="106471131"/>
<evidence type="ECO:0000256" key="3">
    <source>
        <dbReference type="ARBA" id="ARBA00022475"/>
    </source>
</evidence>
<evidence type="ECO:0000256" key="9">
    <source>
        <dbReference type="SAM" id="Phobius"/>
    </source>
</evidence>
<evidence type="ECO:0000256" key="7">
    <source>
        <dbReference type="ARBA" id="ARBA00023180"/>
    </source>
</evidence>
<organism evidence="12 13">
    <name type="scientific">Limulus polyphemus</name>
    <name type="common">Atlantic horseshoe crab</name>
    <dbReference type="NCBI Taxonomy" id="6850"/>
    <lineage>
        <taxon>Eukaryota</taxon>
        <taxon>Metazoa</taxon>
        <taxon>Ecdysozoa</taxon>
        <taxon>Arthropoda</taxon>
        <taxon>Chelicerata</taxon>
        <taxon>Merostomata</taxon>
        <taxon>Xiphosura</taxon>
        <taxon>Limulidae</taxon>
        <taxon>Limulus</taxon>
    </lineage>
</organism>
<gene>
    <name evidence="13" type="primary">LOC106471131</name>
</gene>
<feature type="transmembrane region" description="Helical" evidence="9">
    <location>
        <begin position="12"/>
        <end position="32"/>
    </location>
</feature>
<keyword evidence="9" id="KW-1133">Transmembrane helix</keyword>
<keyword evidence="12" id="KW-1185">Reference proteome</keyword>
<comment type="similarity">
    <text evidence="2">Belongs to the repulsive guidance molecule (RGM) family.</text>
</comment>
<dbReference type="Pfam" id="PF06534">
    <property type="entry name" value="RGM_C"/>
    <property type="match status" value="1"/>
</dbReference>